<dbReference type="EMBL" id="DWYC01000048">
    <property type="protein sequence ID" value="HJB56813.1"/>
    <property type="molecule type" value="Genomic_DNA"/>
</dbReference>
<comment type="catalytic activity">
    <reaction evidence="1 10">
        <text>1-(5-phospho-beta-D-ribosyl)-ATP + H2O = 1-(5-phospho-beta-D-ribosyl)-5'-AMP + diphosphate + H(+)</text>
        <dbReference type="Rhea" id="RHEA:22828"/>
        <dbReference type="ChEBI" id="CHEBI:15377"/>
        <dbReference type="ChEBI" id="CHEBI:15378"/>
        <dbReference type="ChEBI" id="CHEBI:33019"/>
        <dbReference type="ChEBI" id="CHEBI:59457"/>
        <dbReference type="ChEBI" id="CHEBI:73183"/>
        <dbReference type="EC" id="3.6.1.31"/>
    </reaction>
</comment>
<keyword evidence="8 10" id="KW-0067">ATP-binding</keyword>
<keyword evidence="5 10" id="KW-0028">Amino-acid biosynthesis</keyword>
<organism evidence="11 12">
    <name type="scientific">Candidatus Flavonifractor intestinipullorum</name>
    <dbReference type="NCBI Taxonomy" id="2838587"/>
    <lineage>
        <taxon>Bacteria</taxon>
        <taxon>Bacillati</taxon>
        <taxon>Bacillota</taxon>
        <taxon>Clostridia</taxon>
        <taxon>Eubacteriales</taxon>
        <taxon>Oscillospiraceae</taxon>
        <taxon>Flavonifractor</taxon>
    </lineage>
</organism>
<comment type="subcellular location">
    <subcellularLocation>
        <location evidence="2 10">Cytoplasm</location>
    </subcellularLocation>
</comment>
<evidence type="ECO:0000256" key="9">
    <source>
        <dbReference type="ARBA" id="ARBA00023102"/>
    </source>
</evidence>
<dbReference type="NCBIfam" id="TIGR03188">
    <property type="entry name" value="histidine_hisI"/>
    <property type="match status" value="1"/>
</dbReference>
<reference evidence="11" key="2">
    <citation type="submission" date="2021-04" db="EMBL/GenBank/DDBJ databases">
        <authorList>
            <person name="Gilroy R."/>
        </authorList>
    </citation>
    <scope>NUCLEOTIDE SEQUENCE</scope>
    <source>
        <strain evidence="11">CHK189-11263</strain>
    </source>
</reference>
<evidence type="ECO:0000256" key="7">
    <source>
        <dbReference type="ARBA" id="ARBA00022801"/>
    </source>
</evidence>
<dbReference type="GO" id="GO:0005737">
    <property type="term" value="C:cytoplasm"/>
    <property type="evidence" value="ECO:0007669"/>
    <property type="project" value="UniProtKB-SubCell"/>
</dbReference>
<dbReference type="InterPro" id="IPR021130">
    <property type="entry name" value="PRib-ATP_PPHydrolase-like"/>
</dbReference>
<dbReference type="AlphaFoldDB" id="A0A9D2MAY5"/>
<evidence type="ECO:0000256" key="4">
    <source>
        <dbReference type="ARBA" id="ARBA00022490"/>
    </source>
</evidence>
<keyword evidence="7 10" id="KW-0378">Hydrolase</keyword>
<protein>
    <recommendedName>
        <fullName evidence="10">Phosphoribosyl-ATP pyrophosphatase</fullName>
        <shortName evidence="10">PRA-PH</shortName>
        <ecNumber evidence="10">3.6.1.31</ecNumber>
    </recommendedName>
</protein>
<comment type="caution">
    <text evidence="11">The sequence shown here is derived from an EMBL/GenBank/DDBJ whole genome shotgun (WGS) entry which is preliminary data.</text>
</comment>
<dbReference type="InterPro" id="IPR008179">
    <property type="entry name" value="HisE"/>
</dbReference>
<evidence type="ECO:0000256" key="2">
    <source>
        <dbReference type="ARBA" id="ARBA00004496"/>
    </source>
</evidence>
<evidence type="ECO:0000256" key="10">
    <source>
        <dbReference type="HAMAP-Rule" id="MF_01020"/>
    </source>
</evidence>
<dbReference type="SUPFAM" id="SSF101386">
    <property type="entry name" value="all-alpha NTP pyrophosphatases"/>
    <property type="match status" value="1"/>
</dbReference>
<dbReference type="PANTHER" id="PTHR42945:SF9">
    <property type="entry name" value="HISTIDINE BIOSYNTHESIS BIFUNCTIONAL PROTEIN HISIE"/>
    <property type="match status" value="1"/>
</dbReference>
<gene>
    <name evidence="10 11" type="primary">hisE</name>
    <name evidence="11" type="ORF">H9714_04590</name>
</gene>
<keyword evidence="4 10" id="KW-0963">Cytoplasm</keyword>
<dbReference type="PANTHER" id="PTHR42945">
    <property type="entry name" value="HISTIDINE BIOSYNTHESIS BIFUNCTIONAL PROTEIN"/>
    <property type="match status" value="1"/>
</dbReference>
<evidence type="ECO:0000256" key="3">
    <source>
        <dbReference type="ARBA" id="ARBA00005204"/>
    </source>
</evidence>
<sequence>MQGNDVLEGLYQVVLDRKAHPQEGSYTCYLFDKGLDKILKKVGEESAETIIAAKNGVQADTVGEISDLIYHLMVLMADQDIPLAAVLEELERRSHKIGNLKQFHVSDHNT</sequence>
<dbReference type="GO" id="GO:0000105">
    <property type="term" value="P:L-histidine biosynthetic process"/>
    <property type="evidence" value="ECO:0007669"/>
    <property type="project" value="UniProtKB-UniRule"/>
</dbReference>
<keyword evidence="6 10" id="KW-0547">Nucleotide-binding</keyword>
<evidence type="ECO:0000256" key="8">
    <source>
        <dbReference type="ARBA" id="ARBA00022840"/>
    </source>
</evidence>
<comment type="similarity">
    <text evidence="10">Belongs to the PRA-PH family.</text>
</comment>
<evidence type="ECO:0000256" key="1">
    <source>
        <dbReference type="ARBA" id="ARBA00001460"/>
    </source>
</evidence>
<evidence type="ECO:0000256" key="5">
    <source>
        <dbReference type="ARBA" id="ARBA00022605"/>
    </source>
</evidence>
<comment type="pathway">
    <text evidence="3 10">Amino-acid biosynthesis; L-histidine biosynthesis; L-histidine from 5-phospho-alpha-D-ribose 1-diphosphate: step 2/9.</text>
</comment>
<name>A0A9D2MAY5_9FIRM</name>
<dbReference type="Proteomes" id="UP000824208">
    <property type="component" value="Unassembled WGS sequence"/>
</dbReference>
<evidence type="ECO:0000313" key="11">
    <source>
        <dbReference type="EMBL" id="HJB56813.1"/>
    </source>
</evidence>
<dbReference type="NCBIfam" id="NF001611">
    <property type="entry name" value="PRK00400.1-3"/>
    <property type="match status" value="1"/>
</dbReference>
<dbReference type="CDD" id="cd11534">
    <property type="entry name" value="NTP-PPase_HisIE_like"/>
    <property type="match status" value="1"/>
</dbReference>
<dbReference type="GO" id="GO:0004636">
    <property type="term" value="F:phosphoribosyl-ATP diphosphatase activity"/>
    <property type="evidence" value="ECO:0007669"/>
    <property type="project" value="UniProtKB-UniRule"/>
</dbReference>
<dbReference type="EC" id="3.6.1.31" evidence="10"/>
<accession>A0A9D2MAY5</accession>
<dbReference type="Gene3D" id="1.10.287.1080">
    <property type="entry name" value="MazG-like"/>
    <property type="match status" value="1"/>
</dbReference>
<proteinExistence type="inferred from homology"/>
<dbReference type="GO" id="GO:0005524">
    <property type="term" value="F:ATP binding"/>
    <property type="evidence" value="ECO:0007669"/>
    <property type="project" value="UniProtKB-KW"/>
</dbReference>
<evidence type="ECO:0000256" key="6">
    <source>
        <dbReference type="ARBA" id="ARBA00022741"/>
    </source>
</evidence>
<dbReference type="Pfam" id="PF01503">
    <property type="entry name" value="PRA-PH"/>
    <property type="match status" value="1"/>
</dbReference>
<keyword evidence="9 10" id="KW-0368">Histidine biosynthesis</keyword>
<evidence type="ECO:0000313" key="12">
    <source>
        <dbReference type="Proteomes" id="UP000824208"/>
    </source>
</evidence>
<reference evidence="11" key="1">
    <citation type="journal article" date="2021" name="PeerJ">
        <title>Extensive microbial diversity within the chicken gut microbiome revealed by metagenomics and culture.</title>
        <authorList>
            <person name="Gilroy R."/>
            <person name="Ravi A."/>
            <person name="Getino M."/>
            <person name="Pursley I."/>
            <person name="Horton D.L."/>
            <person name="Alikhan N.F."/>
            <person name="Baker D."/>
            <person name="Gharbi K."/>
            <person name="Hall N."/>
            <person name="Watson M."/>
            <person name="Adriaenssens E.M."/>
            <person name="Foster-Nyarko E."/>
            <person name="Jarju S."/>
            <person name="Secka A."/>
            <person name="Antonio M."/>
            <person name="Oren A."/>
            <person name="Chaudhuri R.R."/>
            <person name="La Ragione R."/>
            <person name="Hildebrand F."/>
            <person name="Pallen M.J."/>
        </authorList>
    </citation>
    <scope>NUCLEOTIDE SEQUENCE</scope>
    <source>
        <strain evidence="11">CHK189-11263</strain>
    </source>
</reference>
<dbReference type="HAMAP" id="MF_01020">
    <property type="entry name" value="HisE"/>
    <property type="match status" value="1"/>
</dbReference>